<dbReference type="InterPro" id="IPR000700">
    <property type="entry name" value="PAS-assoc_C"/>
</dbReference>
<evidence type="ECO:0000313" key="6">
    <source>
        <dbReference type="Proteomes" id="UP000826722"/>
    </source>
</evidence>
<keyword evidence="6" id="KW-1185">Reference proteome</keyword>
<dbReference type="Gene3D" id="3.30.450.20">
    <property type="entry name" value="PAS domain"/>
    <property type="match status" value="1"/>
</dbReference>
<reference evidence="5" key="1">
    <citation type="journal article" date="2021" name="Arch. Microbiol.">
        <title>Methyloradius palustris gen. nov., sp. nov., a methanol-oxidizing bacterium isolated from snow.</title>
        <authorList>
            <person name="Miyadera T."/>
            <person name="Kojima H."/>
            <person name="Fukui M."/>
        </authorList>
    </citation>
    <scope>NUCLEOTIDE SEQUENCE</scope>
    <source>
        <strain evidence="5">Zm11</strain>
    </source>
</reference>
<dbReference type="KEGG" id="mpau:ZMTM_25090"/>
<dbReference type="InterPro" id="IPR000014">
    <property type="entry name" value="PAS"/>
</dbReference>
<dbReference type="FunFam" id="3.20.20.450:FF:000001">
    <property type="entry name" value="Cyclic di-GMP phosphodiesterase yahA"/>
    <property type="match status" value="1"/>
</dbReference>
<proteinExistence type="predicted"/>
<dbReference type="Gene3D" id="3.20.20.450">
    <property type="entry name" value="EAL domain"/>
    <property type="match status" value="1"/>
</dbReference>
<dbReference type="PANTHER" id="PTHR44757:SF2">
    <property type="entry name" value="BIOFILM ARCHITECTURE MAINTENANCE PROTEIN MBAA"/>
    <property type="match status" value="1"/>
</dbReference>
<gene>
    <name evidence="5" type="ORF">ZMTM_25090</name>
</gene>
<organism evidence="5 6">
    <name type="scientific">Methyloradius palustris</name>
    <dbReference type="NCBI Taxonomy" id="2778876"/>
    <lineage>
        <taxon>Bacteria</taxon>
        <taxon>Pseudomonadati</taxon>
        <taxon>Pseudomonadota</taxon>
        <taxon>Betaproteobacteria</taxon>
        <taxon>Nitrosomonadales</taxon>
        <taxon>Methylophilaceae</taxon>
        <taxon>Methyloradius</taxon>
    </lineage>
</organism>
<dbReference type="NCBIfam" id="TIGR00229">
    <property type="entry name" value="sensory_box"/>
    <property type="match status" value="1"/>
</dbReference>
<dbReference type="Pfam" id="PF13426">
    <property type="entry name" value="PAS_9"/>
    <property type="match status" value="1"/>
</dbReference>
<feature type="domain" description="EAL" evidence="3">
    <location>
        <begin position="473"/>
        <end position="724"/>
    </location>
</feature>
<dbReference type="Pfam" id="PF00990">
    <property type="entry name" value="GGDEF"/>
    <property type="match status" value="1"/>
</dbReference>
<feature type="domain" description="PAS" evidence="1">
    <location>
        <begin position="184"/>
        <end position="215"/>
    </location>
</feature>
<evidence type="ECO:0000313" key="5">
    <source>
        <dbReference type="EMBL" id="BCM26250.1"/>
    </source>
</evidence>
<dbReference type="InterPro" id="IPR001633">
    <property type="entry name" value="EAL_dom"/>
</dbReference>
<dbReference type="InterPro" id="IPR043128">
    <property type="entry name" value="Rev_trsase/Diguanyl_cyclase"/>
</dbReference>
<dbReference type="Gene3D" id="3.30.70.270">
    <property type="match status" value="1"/>
</dbReference>
<dbReference type="PROSITE" id="PS50883">
    <property type="entry name" value="EAL"/>
    <property type="match status" value="1"/>
</dbReference>
<feature type="domain" description="GGDEF" evidence="4">
    <location>
        <begin position="326"/>
        <end position="464"/>
    </location>
</feature>
<dbReference type="EMBL" id="AP024110">
    <property type="protein sequence ID" value="BCM26250.1"/>
    <property type="molecule type" value="Genomic_DNA"/>
</dbReference>
<dbReference type="PROSITE" id="PS50112">
    <property type="entry name" value="PAS"/>
    <property type="match status" value="1"/>
</dbReference>
<dbReference type="Proteomes" id="UP000826722">
    <property type="component" value="Chromosome"/>
</dbReference>
<dbReference type="SMART" id="SM00052">
    <property type="entry name" value="EAL"/>
    <property type="match status" value="1"/>
</dbReference>
<dbReference type="InterPro" id="IPR035919">
    <property type="entry name" value="EAL_sf"/>
</dbReference>
<protein>
    <recommendedName>
        <fullName evidence="7">Diguanylate cyclase/phosphodiesterase with PAS/PAC sensor(S)</fullName>
    </recommendedName>
</protein>
<dbReference type="PANTHER" id="PTHR44757">
    <property type="entry name" value="DIGUANYLATE CYCLASE DGCP"/>
    <property type="match status" value="1"/>
</dbReference>
<dbReference type="SUPFAM" id="SSF55785">
    <property type="entry name" value="PYP-like sensor domain (PAS domain)"/>
    <property type="match status" value="1"/>
</dbReference>
<name>A0A8D5G5V2_9PROT</name>
<evidence type="ECO:0008006" key="7">
    <source>
        <dbReference type="Google" id="ProtNLM"/>
    </source>
</evidence>
<feature type="domain" description="PAC" evidence="2">
    <location>
        <begin position="242"/>
        <end position="294"/>
    </location>
</feature>
<evidence type="ECO:0000259" key="1">
    <source>
        <dbReference type="PROSITE" id="PS50112"/>
    </source>
</evidence>
<dbReference type="SMART" id="SM00267">
    <property type="entry name" value="GGDEF"/>
    <property type="match status" value="1"/>
</dbReference>
<dbReference type="AlphaFoldDB" id="A0A8D5G5V2"/>
<accession>A0A8D5G5V2</accession>
<dbReference type="NCBIfam" id="TIGR00254">
    <property type="entry name" value="GGDEF"/>
    <property type="match status" value="1"/>
</dbReference>
<evidence type="ECO:0000259" key="3">
    <source>
        <dbReference type="PROSITE" id="PS50883"/>
    </source>
</evidence>
<dbReference type="CDD" id="cd01948">
    <property type="entry name" value="EAL"/>
    <property type="match status" value="1"/>
</dbReference>
<dbReference type="InterPro" id="IPR035965">
    <property type="entry name" value="PAS-like_dom_sf"/>
</dbReference>
<dbReference type="Pfam" id="PF00563">
    <property type="entry name" value="EAL"/>
    <property type="match status" value="1"/>
</dbReference>
<evidence type="ECO:0000259" key="4">
    <source>
        <dbReference type="PROSITE" id="PS50887"/>
    </source>
</evidence>
<evidence type="ECO:0000259" key="2">
    <source>
        <dbReference type="PROSITE" id="PS50113"/>
    </source>
</evidence>
<dbReference type="InterPro" id="IPR052155">
    <property type="entry name" value="Biofilm_reg_signaling"/>
</dbReference>
<sequence length="724" mass="81205">MIQALKKTYKNHFPSSQLESYAQELINSLTDGVVILDELGTVICVNNVWSCFGNSNNAGIPDNKFVGVNYLAVCDQVRGSDAEYASAMAAGIRAVMSDKTSEFSLEYPCHSPVEKRWFVCRVASFCHENAFRILMTHEDVTKTKLAEIELNFQNQEKEKRALELIIANNELSIAATAFQSQGGILVTDANRVILRVNRAFTTITGYSEQELIGETSHLLRTDLDDTTFHHEMWQVVNKTGEWAGEIWSHRKNGDMYPEQITVTAAKDANGKVTNYIVNLTDITLSKAAAEEIQQLAFYDPLTKLPNRRLLVDRIKHALATSGRAGWVGALLFIDLDHFKTLNDTLGHDSGDLLLQQVSARLIDSVRECDTVARIGGDEFVVLIEGLSQHAIESAAETQVIADKIHATLNEPYQLGLDQYYSSPSIGVTLFQDQLLGIEELLQQADIAMYQAKKAGRNDIRFFDQQMQDTINARASMEKDLHKALEREQFQLYYQVQVNSSRQVVGAEGLIRWVHPKRGLVSPCDFISLAEETGLILPIGEWVLDTACAQLKAWQQDETTHQLTISVNVSTKQCRQSDFVALVKTSANKFDINPALLKLELTESILLENVEDIIATMQELKEVGIHFSLDDFGTGYSSLQYLKQLPLHQLKIDQSFVRNIAIDHSDQAIVRTIIAMASSLELNVIAEGVETEEQQKFLQKNHCNHYQGYLFGKPSPIDQFEVLLK</sequence>
<dbReference type="PROSITE" id="PS50887">
    <property type="entry name" value="GGDEF"/>
    <property type="match status" value="1"/>
</dbReference>
<dbReference type="InterPro" id="IPR000160">
    <property type="entry name" value="GGDEF_dom"/>
</dbReference>
<dbReference type="InterPro" id="IPR029787">
    <property type="entry name" value="Nucleotide_cyclase"/>
</dbReference>
<dbReference type="CDD" id="cd00130">
    <property type="entry name" value="PAS"/>
    <property type="match status" value="1"/>
</dbReference>
<dbReference type="CDD" id="cd01949">
    <property type="entry name" value="GGDEF"/>
    <property type="match status" value="1"/>
</dbReference>
<dbReference type="SUPFAM" id="SSF141868">
    <property type="entry name" value="EAL domain-like"/>
    <property type="match status" value="1"/>
</dbReference>
<dbReference type="SUPFAM" id="SSF55073">
    <property type="entry name" value="Nucleotide cyclase"/>
    <property type="match status" value="1"/>
</dbReference>
<dbReference type="PROSITE" id="PS50113">
    <property type="entry name" value="PAC"/>
    <property type="match status" value="1"/>
</dbReference>